<evidence type="ECO:0000259" key="1">
    <source>
        <dbReference type="PROSITE" id="PS50053"/>
    </source>
</evidence>
<accession>A0A3Q3DVX8</accession>
<evidence type="ECO:0000313" key="2">
    <source>
        <dbReference type="Ensembl" id="ENSHCOP00000021961.1"/>
    </source>
</evidence>
<feature type="domain" description="Ubiquitin-like" evidence="1">
    <location>
        <begin position="102"/>
        <end position="141"/>
    </location>
</feature>
<dbReference type="CDD" id="cd17039">
    <property type="entry name" value="Ubl_ubiquitin_like"/>
    <property type="match status" value="1"/>
</dbReference>
<reference evidence="2" key="2">
    <citation type="submission" date="2025-09" db="UniProtKB">
        <authorList>
            <consortium name="Ensembl"/>
        </authorList>
    </citation>
    <scope>IDENTIFICATION</scope>
</reference>
<name>A0A3Q3DVX8_HIPCM</name>
<dbReference type="STRING" id="109280.ENSHCOP00000021961"/>
<dbReference type="PROSITE" id="PS50053">
    <property type="entry name" value="UBIQUITIN_2"/>
    <property type="match status" value="1"/>
</dbReference>
<sequence>MCSFCDALNGEVWSISKRLNNGYVQYFKNLIETNLGITAHMQKLMLAGSHRTPLKDDSLAVSSCGLRAGSRVWVFLRNGREQLSTYKNHNNETGRCGVERVVKVSQQRFIHQGRKMVSKKLEDYNIRALSTICMTFRPKGG</sequence>
<dbReference type="Gene3D" id="3.10.20.90">
    <property type="entry name" value="Phosphatidylinositol 3-kinase Catalytic Subunit, Chain A, domain 1"/>
    <property type="match status" value="2"/>
</dbReference>
<reference evidence="2" key="1">
    <citation type="submission" date="2025-08" db="UniProtKB">
        <authorList>
            <consortium name="Ensembl"/>
        </authorList>
    </citation>
    <scope>IDENTIFICATION</scope>
</reference>
<dbReference type="InterPro" id="IPR029071">
    <property type="entry name" value="Ubiquitin-like_domsf"/>
</dbReference>
<dbReference type="Ensembl" id="ENSHCOT00000002285.1">
    <property type="protein sequence ID" value="ENSHCOP00000021961.1"/>
    <property type="gene ID" value="ENSHCOG00000009241.1"/>
</dbReference>
<dbReference type="Proteomes" id="UP000264820">
    <property type="component" value="Unplaced"/>
</dbReference>
<dbReference type="SUPFAM" id="SSF54236">
    <property type="entry name" value="Ubiquitin-like"/>
    <property type="match status" value="1"/>
</dbReference>
<organism evidence="2 3">
    <name type="scientific">Hippocampus comes</name>
    <name type="common">Tiger tail seahorse</name>
    <dbReference type="NCBI Taxonomy" id="109280"/>
    <lineage>
        <taxon>Eukaryota</taxon>
        <taxon>Metazoa</taxon>
        <taxon>Chordata</taxon>
        <taxon>Craniata</taxon>
        <taxon>Vertebrata</taxon>
        <taxon>Euteleostomi</taxon>
        <taxon>Actinopterygii</taxon>
        <taxon>Neopterygii</taxon>
        <taxon>Teleostei</taxon>
        <taxon>Neoteleostei</taxon>
        <taxon>Acanthomorphata</taxon>
        <taxon>Syngnathiaria</taxon>
        <taxon>Syngnathiformes</taxon>
        <taxon>Syngnathoidei</taxon>
        <taxon>Syngnathidae</taxon>
        <taxon>Hippocampus</taxon>
    </lineage>
</organism>
<dbReference type="OMA" id="TICMTFR"/>
<protein>
    <recommendedName>
        <fullName evidence="1">Ubiquitin-like domain-containing protein</fullName>
    </recommendedName>
</protein>
<dbReference type="InterPro" id="IPR000626">
    <property type="entry name" value="Ubiquitin-like_dom"/>
</dbReference>
<evidence type="ECO:0000313" key="3">
    <source>
        <dbReference type="Proteomes" id="UP000264820"/>
    </source>
</evidence>
<dbReference type="SMART" id="SM00213">
    <property type="entry name" value="UBQ"/>
    <property type="match status" value="1"/>
</dbReference>
<dbReference type="AlphaFoldDB" id="A0A3Q3DVX8"/>
<keyword evidence="3" id="KW-1185">Reference proteome</keyword>
<proteinExistence type="predicted"/>